<dbReference type="GeneID" id="54487392"/>
<dbReference type="Pfam" id="PF01764">
    <property type="entry name" value="Lipase_3"/>
    <property type="match status" value="1"/>
</dbReference>
<evidence type="ECO:0000259" key="2">
    <source>
        <dbReference type="Pfam" id="PF01764"/>
    </source>
</evidence>
<feature type="compositionally biased region" description="Pro residues" evidence="1">
    <location>
        <begin position="191"/>
        <end position="206"/>
    </location>
</feature>
<dbReference type="EMBL" id="ML996565">
    <property type="protein sequence ID" value="KAF2763280.1"/>
    <property type="molecule type" value="Genomic_DNA"/>
</dbReference>
<dbReference type="Proteomes" id="UP000799437">
    <property type="component" value="Unassembled WGS sequence"/>
</dbReference>
<name>A0A6A6WM39_9PEZI</name>
<gene>
    <name evidence="3" type="ORF">EJ05DRAFT_496106</name>
</gene>
<dbReference type="GO" id="GO:0006629">
    <property type="term" value="P:lipid metabolic process"/>
    <property type="evidence" value="ECO:0007669"/>
    <property type="project" value="InterPro"/>
</dbReference>
<sequence length="571" mass="62535">MYALAPSRQLSSVSLVDFSRHVDATAEVPALPLITVRPPLKPRNSRLSRAIFNAFLPSVVRVAHRCGCAGVLEFDVSIFEDDELARDVDYSSGEDDDSPSIPSTPTCLVESVQDVLKHTDRDVSTATTLEDYDATISAPDFLDTIGDYQATPENAPFLFYPFPSSALNMHSAPVSPCLTPSLSRTSSPLSSVPPSPRLSRPVPPFPSTSSSRATLTVPTAIPRSRSSPSLNTTNPLSVTDNTRASTAKHIYDKVWRYQNSRLPPDMPPCEIPIACWPLINLAAKYSEKVYTDPQARAEKKMYVSAGAKPMFMKSVTRDDQKVVILAIRGTKRFKDWCVNFRDRGVDPKGFLDDPTQKCHAGFLDVAKSMIKPIAEHLDHLLAEDPSRSRCSLLLTGHSAGGAVASLLYAHLASSAAISPFHTLMRKFKRVHCVTFGTPPCTLFPLAKPEGEEWVRSIFVTFVNEGDPVPRADRSVLGSLLDLYRQPAPKIGSTIQWRVPPGEMNLPGSLVVMRTKPGSGGPVLSVVNVEAISARNQDLRTVMYGDPLAHQMVLYQKRVQELATRSATARDD</sequence>
<evidence type="ECO:0000313" key="4">
    <source>
        <dbReference type="Proteomes" id="UP000799437"/>
    </source>
</evidence>
<proteinExistence type="predicted"/>
<feature type="compositionally biased region" description="Low complexity" evidence="1">
    <location>
        <begin position="175"/>
        <end position="190"/>
    </location>
</feature>
<protein>
    <submittedName>
        <fullName evidence="3">Alpha/beta-hydrolase</fullName>
    </submittedName>
</protein>
<dbReference type="GO" id="GO:0016787">
    <property type="term" value="F:hydrolase activity"/>
    <property type="evidence" value="ECO:0007669"/>
    <property type="project" value="UniProtKB-KW"/>
</dbReference>
<keyword evidence="4" id="KW-1185">Reference proteome</keyword>
<feature type="compositionally biased region" description="Polar residues" evidence="1">
    <location>
        <begin position="208"/>
        <end position="217"/>
    </location>
</feature>
<accession>A0A6A6WM39</accession>
<dbReference type="Gene3D" id="3.40.50.1820">
    <property type="entry name" value="alpha/beta hydrolase"/>
    <property type="match status" value="1"/>
</dbReference>
<reference evidence="3" key="1">
    <citation type="journal article" date="2020" name="Stud. Mycol.">
        <title>101 Dothideomycetes genomes: a test case for predicting lifestyles and emergence of pathogens.</title>
        <authorList>
            <person name="Haridas S."/>
            <person name="Albert R."/>
            <person name="Binder M."/>
            <person name="Bloem J."/>
            <person name="Labutti K."/>
            <person name="Salamov A."/>
            <person name="Andreopoulos B."/>
            <person name="Baker S."/>
            <person name="Barry K."/>
            <person name="Bills G."/>
            <person name="Bluhm B."/>
            <person name="Cannon C."/>
            <person name="Castanera R."/>
            <person name="Culley D."/>
            <person name="Daum C."/>
            <person name="Ezra D."/>
            <person name="Gonzalez J."/>
            <person name="Henrissat B."/>
            <person name="Kuo A."/>
            <person name="Liang C."/>
            <person name="Lipzen A."/>
            <person name="Lutzoni F."/>
            <person name="Magnuson J."/>
            <person name="Mondo S."/>
            <person name="Nolan M."/>
            <person name="Ohm R."/>
            <person name="Pangilinan J."/>
            <person name="Park H.-J."/>
            <person name="Ramirez L."/>
            <person name="Alfaro M."/>
            <person name="Sun H."/>
            <person name="Tritt A."/>
            <person name="Yoshinaga Y."/>
            <person name="Zwiers L.-H."/>
            <person name="Turgeon B."/>
            <person name="Goodwin S."/>
            <person name="Spatafora J."/>
            <person name="Crous P."/>
            <person name="Grigoriev I."/>
        </authorList>
    </citation>
    <scope>NUCLEOTIDE SEQUENCE</scope>
    <source>
        <strain evidence="3">CBS 121739</strain>
    </source>
</reference>
<dbReference type="AlphaFoldDB" id="A0A6A6WM39"/>
<keyword evidence="3" id="KW-0378">Hydrolase</keyword>
<dbReference type="PANTHER" id="PTHR46023:SF6">
    <property type="entry name" value="LIPASE CLASS 3 FAMILY PROTEIN"/>
    <property type="match status" value="1"/>
</dbReference>
<evidence type="ECO:0000256" key="1">
    <source>
        <dbReference type="SAM" id="MobiDB-lite"/>
    </source>
</evidence>
<dbReference type="InterPro" id="IPR002921">
    <property type="entry name" value="Fungal_lipase-type"/>
</dbReference>
<dbReference type="OrthoDB" id="438440at2759"/>
<feature type="compositionally biased region" description="Polar residues" evidence="1">
    <location>
        <begin position="224"/>
        <end position="241"/>
    </location>
</feature>
<feature type="region of interest" description="Disordered" evidence="1">
    <location>
        <begin position="174"/>
        <end position="241"/>
    </location>
</feature>
<dbReference type="SUPFAM" id="SSF53474">
    <property type="entry name" value="alpha/beta-Hydrolases"/>
    <property type="match status" value="1"/>
</dbReference>
<evidence type="ECO:0000313" key="3">
    <source>
        <dbReference type="EMBL" id="KAF2763280.1"/>
    </source>
</evidence>
<dbReference type="PANTHER" id="PTHR46023">
    <property type="entry name" value="LIPASE CLASS 3 PROTEIN-LIKE"/>
    <property type="match status" value="1"/>
</dbReference>
<dbReference type="InterPro" id="IPR029058">
    <property type="entry name" value="AB_hydrolase_fold"/>
</dbReference>
<dbReference type="RefSeq" id="XP_033605731.1">
    <property type="nucleotide sequence ID" value="XM_033746338.1"/>
</dbReference>
<feature type="domain" description="Fungal lipase-type" evidence="2">
    <location>
        <begin position="325"/>
        <end position="471"/>
    </location>
</feature>
<organism evidence="3 4">
    <name type="scientific">Pseudovirgaria hyperparasitica</name>
    <dbReference type="NCBI Taxonomy" id="470096"/>
    <lineage>
        <taxon>Eukaryota</taxon>
        <taxon>Fungi</taxon>
        <taxon>Dikarya</taxon>
        <taxon>Ascomycota</taxon>
        <taxon>Pezizomycotina</taxon>
        <taxon>Dothideomycetes</taxon>
        <taxon>Dothideomycetes incertae sedis</taxon>
        <taxon>Acrospermales</taxon>
        <taxon>Acrospermaceae</taxon>
        <taxon>Pseudovirgaria</taxon>
    </lineage>
</organism>
<dbReference type="CDD" id="cd00519">
    <property type="entry name" value="Lipase_3"/>
    <property type="match status" value="1"/>
</dbReference>